<sequence length="199" mass="20570">MKILIIGATGTIGQAVIGALSPRHDIVAASRSSAGFPVDITRHDSVQALFERVGRVDAIVSTAGGLHFGPLSTMTAAQFNVGLQDKLLGQVDLALTGQHFLNDGGSITLTSGIVAEEPIASGANASAVNAALDGFVRGAAVELARGIRINVVSPNVLQESMGVYGPFFPGFEAVPASRVALAYVRSVEGVQTGRVYKVW</sequence>
<protein>
    <submittedName>
        <fullName evidence="3">Short chain dehydrogenase</fullName>
    </submittedName>
</protein>
<dbReference type="OrthoDB" id="9787486at2"/>
<dbReference type="InterPro" id="IPR051122">
    <property type="entry name" value="SDR_DHRS6-like"/>
</dbReference>
<dbReference type="GO" id="GO:0016491">
    <property type="term" value="F:oxidoreductase activity"/>
    <property type="evidence" value="ECO:0007669"/>
    <property type="project" value="UniProtKB-KW"/>
</dbReference>
<dbReference type="InterPro" id="IPR036291">
    <property type="entry name" value="NAD(P)-bd_dom_sf"/>
</dbReference>
<dbReference type="EMBL" id="CP019236">
    <property type="protein sequence ID" value="APW39140.1"/>
    <property type="molecule type" value="Genomic_DNA"/>
</dbReference>
<evidence type="ECO:0000256" key="1">
    <source>
        <dbReference type="ARBA" id="ARBA00006484"/>
    </source>
</evidence>
<name>A0A1P8JZF2_9BURK</name>
<dbReference type="Proteomes" id="UP000186609">
    <property type="component" value="Chromosome"/>
</dbReference>
<keyword evidence="2" id="KW-0560">Oxidoreductase</keyword>
<dbReference type="InterPro" id="IPR002347">
    <property type="entry name" value="SDR_fam"/>
</dbReference>
<dbReference type="CDD" id="cd11731">
    <property type="entry name" value="Lin1944_like_SDR_c"/>
    <property type="match status" value="1"/>
</dbReference>
<dbReference type="NCBIfam" id="NF005754">
    <property type="entry name" value="PRK07578.1"/>
    <property type="match status" value="1"/>
</dbReference>
<dbReference type="PRINTS" id="PR00081">
    <property type="entry name" value="GDHRDH"/>
</dbReference>
<dbReference type="PANTHER" id="PTHR43477">
    <property type="entry name" value="DIHYDROANTICAPSIN 7-DEHYDROGENASE"/>
    <property type="match status" value="1"/>
</dbReference>
<dbReference type="KEGG" id="rhy:RD110_19580"/>
<evidence type="ECO:0000256" key="2">
    <source>
        <dbReference type="ARBA" id="ARBA00023002"/>
    </source>
</evidence>
<organism evidence="3 4">
    <name type="scientific">Rhodoferax koreensis</name>
    <dbReference type="NCBI Taxonomy" id="1842727"/>
    <lineage>
        <taxon>Bacteria</taxon>
        <taxon>Pseudomonadati</taxon>
        <taxon>Pseudomonadota</taxon>
        <taxon>Betaproteobacteria</taxon>
        <taxon>Burkholderiales</taxon>
        <taxon>Comamonadaceae</taxon>
        <taxon>Rhodoferax</taxon>
    </lineage>
</organism>
<proteinExistence type="inferred from homology"/>
<gene>
    <name evidence="3" type="ORF">RD110_19580</name>
</gene>
<dbReference type="Gene3D" id="3.40.50.720">
    <property type="entry name" value="NAD(P)-binding Rossmann-like Domain"/>
    <property type="match status" value="1"/>
</dbReference>
<dbReference type="Pfam" id="PF13561">
    <property type="entry name" value="adh_short_C2"/>
    <property type="match status" value="1"/>
</dbReference>
<dbReference type="SUPFAM" id="SSF51735">
    <property type="entry name" value="NAD(P)-binding Rossmann-fold domains"/>
    <property type="match status" value="1"/>
</dbReference>
<evidence type="ECO:0000313" key="3">
    <source>
        <dbReference type="EMBL" id="APW39140.1"/>
    </source>
</evidence>
<dbReference type="STRING" id="1842727.RD110_19580"/>
<evidence type="ECO:0000313" key="4">
    <source>
        <dbReference type="Proteomes" id="UP000186609"/>
    </source>
</evidence>
<accession>A0A1P8JZF2</accession>
<dbReference type="PANTHER" id="PTHR43477:SF1">
    <property type="entry name" value="DIHYDROANTICAPSIN 7-DEHYDROGENASE"/>
    <property type="match status" value="1"/>
</dbReference>
<reference evidence="3 4" key="1">
    <citation type="submission" date="2017-01" db="EMBL/GenBank/DDBJ databases">
        <authorList>
            <person name="Mah S.A."/>
            <person name="Swanson W.J."/>
            <person name="Moy G.W."/>
            <person name="Vacquier V.D."/>
        </authorList>
    </citation>
    <scope>NUCLEOTIDE SEQUENCE [LARGE SCALE GENOMIC DNA]</scope>
    <source>
        <strain evidence="3 4">DCY110</strain>
    </source>
</reference>
<keyword evidence="4" id="KW-1185">Reference proteome</keyword>
<comment type="similarity">
    <text evidence="1">Belongs to the short-chain dehydrogenases/reductases (SDR) family.</text>
</comment>
<dbReference type="RefSeq" id="WP_076201279.1">
    <property type="nucleotide sequence ID" value="NZ_CP019236.1"/>
</dbReference>
<dbReference type="AlphaFoldDB" id="A0A1P8JZF2"/>